<reference evidence="6" key="2">
    <citation type="submission" date="2025-09" db="UniProtKB">
        <authorList>
            <consortium name="Ensembl"/>
        </authorList>
    </citation>
    <scope>IDENTIFICATION</scope>
</reference>
<dbReference type="InterPro" id="IPR036291">
    <property type="entry name" value="NAD(P)-bd_dom_sf"/>
</dbReference>
<dbReference type="Gene3D" id="3.40.50.720">
    <property type="entry name" value="NAD(P)-binding Rossmann-like Domain"/>
    <property type="match status" value="1"/>
</dbReference>
<dbReference type="PRINTS" id="PR00080">
    <property type="entry name" value="SDRFAMILY"/>
</dbReference>
<dbReference type="Proteomes" id="UP000694389">
    <property type="component" value="Unassembled WGS sequence"/>
</dbReference>
<evidence type="ECO:0000256" key="2">
    <source>
        <dbReference type="ARBA" id="ARBA00022955"/>
    </source>
</evidence>
<dbReference type="InterPro" id="IPR051019">
    <property type="entry name" value="VLCFA-Steroid_DH"/>
</dbReference>
<comment type="similarity">
    <text evidence="4">Belongs to the short-chain dehydrogenases/reductases (SDR) family.</text>
</comment>
<dbReference type="AlphaFoldDB" id="A0A8P4G7R0"/>
<reference evidence="6" key="1">
    <citation type="submission" date="2025-08" db="UniProtKB">
        <authorList>
            <consortium name="Ensembl"/>
        </authorList>
    </citation>
    <scope>IDENTIFICATION</scope>
</reference>
<keyword evidence="2" id="KW-0444">Lipid biosynthesis</keyword>
<dbReference type="PANTHER" id="PTHR43899:SF7">
    <property type="entry name" value="17-BETA-HYDROXYSTEROID DEHYDROGENASE TYPE 3"/>
    <property type="match status" value="1"/>
</dbReference>
<dbReference type="GO" id="GO:0006702">
    <property type="term" value="P:androgen biosynthetic process"/>
    <property type="evidence" value="ECO:0007669"/>
    <property type="project" value="Ensembl"/>
</dbReference>
<evidence type="ECO:0000313" key="6">
    <source>
        <dbReference type="Ensembl" id="ENSDLAP00005067614.1"/>
    </source>
</evidence>
<accession>A0A8P4G7R0</accession>
<protein>
    <submittedName>
        <fullName evidence="6">Hydroxysteroid (17-beta) dehydrogenase 3</fullName>
    </submittedName>
</protein>
<dbReference type="SUPFAM" id="SSF51735">
    <property type="entry name" value="NAD(P)-binding Rossmann-fold domains"/>
    <property type="match status" value="1"/>
</dbReference>
<dbReference type="PIRSF" id="PIRSF000126">
    <property type="entry name" value="11-beta-HSD1"/>
    <property type="match status" value="1"/>
</dbReference>
<sequence>MDLMELFFISLGAAVVVYYGVKLLLFSRMLFPKLWFPLSKFFFTSMGEWAVVTGASEGIGRAYAFMLAEQGMNVVIMSRTTVTLDQVAKEIGDTTGQKVKVIATDFIKENVFSEIEEQLRDLNIGVLVNNVGVLPSFIPCQFLECAELDQTVTKVINCNVKTMAKVRVYICYSFFPNNDNSYNCLETELIFFFLQMCKIILPGMENRGKGVIVNISSGIATIPFPLYTLYAASKVFVERFSQGLQAEYKDKGIIIQTVAPFGVSTRLSGYQPINMVTLSPEDFVKYSLQYIRAGDKTNGSVCHIVLGWILQSIPLKVLHGELVLNSLQDYVKKKTTQRKL</sequence>
<evidence type="ECO:0000313" key="7">
    <source>
        <dbReference type="Proteomes" id="UP000694389"/>
    </source>
</evidence>
<keyword evidence="5" id="KW-1133">Transmembrane helix</keyword>
<dbReference type="Ensembl" id="ENSDLAT00005069076.1">
    <property type="protein sequence ID" value="ENSDLAP00005067614.1"/>
    <property type="gene ID" value="ENSDLAG00005013871.2"/>
</dbReference>
<evidence type="ECO:0000256" key="5">
    <source>
        <dbReference type="SAM" id="Phobius"/>
    </source>
</evidence>
<organism evidence="6 7">
    <name type="scientific">Dicentrarchus labrax</name>
    <name type="common">European seabass</name>
    <name type="synonym">Morone labrax</name>
    <dbReference type="NCBI Taxonomy" id="13489"/>
    <lineage>
        <taxon>Eukaryota</taxon>
        <taxon>Metazoa</taxon>
        <taxon>Chordata</taxon>
        <taxon>Craniata</taxon>
        <taxon>Vertebrata</taxon>
        <taxon>Euteleostomi</taxon>
        <taxon>Actinopterygii</taxon>
        <taxon>Neopterygii</taxon>
        <taxon>Teleostei</taxon>
        <taxon>Neoteleostei</taxon>
        <taxon>Acanthomorphata</taxon>
        <taxon>Eupercaria</taxon>
        <taxon>Moronidae</taxon>
        <taxon>Dicentrarchus</taxon>
    </lineage>
</organism>
<dbReference type="InterPro" id="IPR002347">
    <property type="entry name" value="SDR_fam"/>
</dbReference>
<name>A0A8P4G7R0_DICLA</name>
<evidence type="ECO:0000256" key="1">
    <source>
        <dbReference type="ARBA" id="ARBA00004240"/>
    </source>
</evidence>
<evidence type="ECO:0000256" key="3">
    <source>
        <dbReference type="ARBA" id="ARBA00023002"/>
    </source>
</evidence>
<dbReference type="PROSITE" id="PS00061">
    <property type="entry name" value="ADH_SHORT"/>
    <property type="match status" value="1"/>
</dbReference>
<keyword evidence="3" id="KW-0560">Oxidoreductase</keyword>
<keyword evidence="7" id="KW-1185">Reference proteome</keyword>
<keyword evidence="5" id="KW-0812">Transmembrane</keyword>
<dbReference type="PRINTS" id="PR00081">
    <property type="entry name" value="GDHRDH"/>
</dbReference>
<keyword evidence="2" id="KW-0443">Lipid metabolism</keyword>
<dbReference type="GO" id="GO:0047045">
    <property type="term" value="F:testosterone dehydrogenase (NADP+) activity"/>
    <property type="evidence" value="ECO:0007669"/>
    <property type="project" value="Ensembl"/>
</dbReference>
<evidence type="ECO:0000256" key="4">
    <source>
        <dbReference type="RuleBase" id="RU000363"/>
    </source>
</evidence>
<feature type="transmembrane region" description="Helical" evidence="5">
    <location>
        <begin position="6"/>
        <end position="25"/>
    </location>
</feature>
<dbReference type="CDD" id="cd05356">
    <property type="entry name" value="17beta-HSD1_like_SDR_c"/>
    <property type="match status" value="1"/>
</dbReference>
<dbReference type="Pfam" id="PF00106">
    <property type="entry name" value="adh_short"/>
    <property type="match status" value="2"/>
</dbReference>
<proteinExistence type="inferred from homology"/>
<keyword evidence="5" id="KW-0472">Membrane</keyword>
<dbReference type="GO" id="GO:0005783">
    <property type="term" value="C:endoplasmic reticulum"/>
    <property type="evidence" value="ECO:0007669"/>
    <property type="project" value="UniProtKB-SubCell"/>
</dbReference>
<keyword evidence="2" id="KW-0752">Steroid biosynthesis</keyword>
<dbReference type="InterPro" id="IPR020904">
    <property type="entry name" value="Sc_DH/Rdtase_CS"/>
</dbReference>
<dbReference type="GeneTree" id="ENSGT00940000160266"/>
<comment type="subcellular location">
    <subcellularLocation>
        <location evidence="1">Endoplasmic reticulum</location>
    </subcellularLocation>
</comment>
<dbReference type="PANTHER" id="PTHR43899">
    <property type="entry name" value="RH59310P"/>
    <property type="match status" value="1"/>
</dbReference>